<keyword evidence="3" id="KW-1185">Reference proteome</keyword>
<accession>A0ABX9EEX1</accession>
<protein>
    <submittedName>
        <fullName evidence="2">Uncharacterized protein</fullName>
    </submittedName>
</protein>
<organism evidence="2 3">
    <name type="scientific">Lentzea atacamensis</name>
    <dbReference type="NCBI Taxonomy" id="531938"/>
    <lineage>
        <taxon>Bacteria</taxon>
        <taxon>Bacillati</taxon>
        <taxon>Actinomycetota</taxon>
        <taxon>Actinomycetes</taxon>
        <taxon>Pseudonocardiales</taxon>
        <taxon>Pseudonocardiaceae</taxon>
        <taxon>Lentzea</taxon>
    </lineage>
</organism>
<proteinExistence type="predicted"/>
<reference evidence="2 3" key="1">
    <citation type="submission" date="2018-06" db="EMBL/GenBank/DDBJ databases">
        <title>Genomic Encyclopedia of Type Strains, Phase IV (KMG-IV): sequencing the most valuable type-strain genomes for metagenomic binning, comparative biology and taxonomic classification.</title>
        <authorList>
            <person name="Goeker M."/>
        </authorList>
    </citation>
    <scope>NUCLEOTIDE SEQUENCE [LARGE SCALE GENOMIC DNA]</scope>
    <source>
        <strain evidence="2 3">DSM 45479</strain>
    </source>
</reference>
<comment type="caution">
    <text evidence="2">The sequence shown here is derived from an EMBL/GenBank/DDBJ whole genome shotgun (WGS) entry which is preliminary data.</text>
</comment>
<gene>
    <name evidence="2" type="ORF">C8D87_103631</name>
</gene>
<evidence type="ECO:0000313" key="3">
    <source>
        <dbReference type="Proteomes" id="UP000248714"/>
    </source>
</evidence>
<evidence type="ECO:0000256" key="1">
    <source>
        <dbReference type="SAM" id="MobiDB-lite"/>
    </source>
</evidence>
<dbReference type="Proteomes" id="UP000248714">
    <property type="component" value="Unassembled WGS sequence"/>
</dbReference>
<sequence>MYVPVPTRRANAFCAWSTSRVTWSGGRVPTEPKGSMDVGAPRCG</sequence>
<evidence type="ECO:0000313" key="2">
    <source>
        <dbReference type="EMBL" id="RAS67292.1"/>
    </source>
</evidence>
<dbReference type="EMBL" id="QLTT01000003">
    <property type="protein sequence ID" value="RAS67292.1"/>
    <property type="molecule type" value="Genomic_DNA"/>
</dbReference>
<name>A0ABX9EEX1_9PSEU</name>
<feature type="region of interest" description="Disordered" evidence="1">
    <location>
        <begin position="25"/>
        <end position="44"/>
    </location>
</feature>